<sequence length="404" mass="44133">MMVISLVACTQGEAPQTNGDVEAPATDGADGEGKMHIGIVTGTVSQGEDELRGAEAMIEKYGDADQGGMIKHVTYPDNFMQEAETTIAQIVGLADDPDMKVIVVNQAVPGTSAAFHEIRERRPDIILLANSSQEDTAMIEEAADLVVDPDNINRGYLMVLAAKKMGAKTFVHISFPRHMSIELLSLRRNIIEEACKDLGLTFVQETAPDPMSDVGIPGAQQFILEKMPAWVEKYGKDTAFFATNDAQTEPLLKKVAELGAIFVEPDLPSPIMGYPGAFGIELKEEAGDWEAILKKVEETVVEKGGAHRMGTWAYSYGYTATQALAEYGKNVVEGTMEKDNLEDVLKAFSEFTPGAEWNGSLYLDQVSGNEIKNHVMVYQDTYVFGEGYLGNTSVEVPEKYRNLK</sequence>
<dbReference type="Gene3D" id="3.40.50.11390">
    <property type="match status" value="1"/>
</dbReference>
<proteinExistence type="predicted"/>
<dbReference type="AlphaFoldDB" id="A0A926EX04"/>
<organism evidence="1 2">
    <name type="scientific">Paratissierella segnis</name>
    <dbReference type="NCBI Taxonomy" id="2763679"/>
    <lineage>
        <taxon>Bacteria</taxon>
        <taxon>Bacillati</taxon>
        <taxon>Bacillota</taxon>
        <taxon>Tissierellia</taxon>
        <taxon>Tissierellales</taxon>
        <taxon>Tissierellaceae</taxon>
        <taxon>Paratissierella</taxon>
    </lineage>
</organism>
<accession>A0A926EX04</accession>
<dbReference type="InterPro" id="IPR028082">
    <property type="entry name" value="Peripla_BP_I"/>
</dbReference>
<protein>
    <submittedName>
        <fullName evidence="1">DUF3798 domain-containing protein</fullName>
    </submittedName>
</protein>
<dbReference type="Pfam" id="PF12683">
    <property type="entry name" value="DUF3798"/>
    <property type="match status" value="1"/>
</dbReference>
<reference evidence="1" key="1">
    <citation type="submission" date="2020-08" db="EMBL/GenBank/DDBJ databases">
        <title>Genome public.</title>
        <authorList>
            <person name="Liu C."/>
            <person name="Sun Q."/>
        </authorList>
    </citation>
    <scope>NUCLEOTIDE SEQUENCE</scope>
    <source>
        <strain evidence="1">BX21</strain>
    </source>
</reference>
<keyword evidence="2" id="KW-1185">Reference proteome</keyword>
<dbReference type="Proteomes" id="UP000601171">
    <property type="component" value="Unassembled WGS sequence"/>
</dbReference>
<dbReference type="SUPFAM" id="SSF53822">
    <property type="entry name" value="Periplasmic binding protein-like I"/>
    <property type="match status" value="1"/>
</dbReference>
<dbReference type="Gene3D" id="3.40.50.11400">
    <property type="match status" value="1"/>
</dbReference>
<dbReference type="InterPro" id="IPR024258">
    <property type="entry name" value="DUF3798"/>
</dbReference>
<evidence type="ECO:0000313" key="2">
    <source>
        <dbReference type="Proteomes" id="UP000601171"/>
    </source>
</evidence>
<comment type="caution">
    <text evidence="1">The sequence shown here is derived from an EMBL/GenBank/DDBJ whole genome shotgun (WGS) entry which is preliminary data.</text>
</comment>
<dbReference type="EMBL" id="JACRTG010000016">
    <property type="protein sequence ID" value="MBC8587859.1"/>
    <property type="molecule type" value="Genomic_DNA"/>
</dbReference>
<gene>
    <name evidence="1" type="ORF">H8707_06375</name>
</gene>
<evidence type="ECO:0000313" key="1">
    <source>
        <dbReference type="EMBL" id="MBC8587859.1"/>
    </source>
</evidence>
<name>A0A926EX04_9FIRM</name>